<dbReference type="InterPro" id="IPR019587">
    <property type="entry name" value="Polyketide_cyclase/dehydratase"/>
</dbReference>
<proteinExistence type="predicted"/>
<dbReference type="Pfam" id="PF01370">
    <property type="entry name" value="Epimerase"/>
    <property type="match status" value="1"/>
</dbReference>
<dbReference type="AlphaFoldDB" id="A0A4U8W165"/>
<dbReference type="SUPFAM" id="SSF55961">
    <property type="entry name" value="Bet v1-like"/>
    <property type="match status" value="1"/>
</dbReference>
<dbReference type="SUPFAM" id="SSF51735">
    <property type="entry name" value="NAD(P)-binding Rossmann-fold domains"/>
    <property type="match status" value="1"/>
</dbReference>
<feature type="domain" description="DUF1731" evidence="2">
    <location>
        <begin position="421"/>
        <end position="459"/>
    </location>
</feature>
<evidence type="ECO:0000259" key="1">
    <source>
        <dbReference type="Pfam" id="PF01370"/>
    </source>
</evidence>
<accession>A0A4U8W165</accession>
<protein>
    <submittedName>
        <fullName evidence="3">Epimerase family protein SA0724</fullName>
    </submittedName>
</protein>
<dbReference type="Gene3D" id="3.30.530.20">
    <property type="match status" value="1"/>
</dbReference>
<sequence length="462" mass="49423">MARTTTYTQVLALPAADIWRVLGDPERLPEWNPAVSSVVMHGPVAAGATGDIVPRGRLLGPVHQRTANPFVLSTVTPERELTLEQDTPMGRMYLTWTLVPGAGGTELAQRLTFTGPSAGAVRAIIGNLVETDARVCFARLAILAGISPVHHALTAVIAGGSGALGKHIAADLVCRGHRVVILTRRSDPELPFTQREWDGRTVGDWADALVNPGPTAVVNLAGKLVDCRPTPENIDELRRSRVEPTRALVAATAGLDTPIDYWIQASTTAIWSDAGETRCTETTALPTGPAALPQMTGVAAAWEEAFDGAKATHSTVLRTSIVLDPQAPALKRLCQLTRAGLGGRIGDGKQWFSWIHIEDWLAIVRAALGLDPEVRLPDGILVAATDFPVRNRDLMTTLRRHLHRPPAPPTPKPLLALGAIALRSDPALGLTGRHATSAVLRETGFRFRYPTLDAALSDLLPS</sequence>
<evidence type="ECO:0000313" key="3">
    <source>
        <dbReference type="EMBL" id="VFA99756.1"/>
    </source>
</evidence>
<dbReference type="Pfam" id="PF08338">
    <property type="entry name" value="DUF1731"/>
    <property type="match status" value="1"/>
</dbReference>
<evidence type="ECO:0000259" key="2">
    <source>
        <dbReference type="Pfam" id="PF08338"/>
    </source>
</evidence>
<feature type="domain" description="NAD-dependent epimerase/dehydratase" evidence="1">
    <location>
        <begin position="156"/>
        <end position="368"/>
    </location>
</feature>
<dbReference type="PANTHER" id="PTHR11092">
    <property type="entry name" value="SUGAR NUCLEOTIDE EPIMERASE RELATED"/>
    <property type="match status" value="1"/>
</dbReference>
<dbReference type="EMBL" id="LR215973">
    <property type="protein sequence ID" value="VFA99756.1"/>
    <property type="molecule type" value="Genomic_DNA"/>
</dbReference>
<dbReference type="Proteomes" id="UP000290439">
    <property type="component" value="Chromosome"/>
</dbReference>
<dbReference type="InterPro" id="IPR013549">
    <property type="entry name" value="DUF1731"/>
</dbReference>
<organism evidence="3 4">
    <name type="scientific">Nocardia cyriacigeorgica</name>
    <dbReference type="NCBI Taxonomy" id="135487"/>
    <lineage>
        <taxon>Bacteria</taxon>
        <taxon>Bacillati</taxon>
        <taxon>Actinomycetota</taxon>
        <taxon>Actinomycetes</taxon>
        <taxon>Mycobacteriales</taxon>
        <taxon>Nocardiaceae</taxon>
        <taxon>Nocardia</taxon>
    </lineage>
</organism>
<name>A0A4U8W165_9NOCA</name>
<reference evidence="3 4" key="1">
    <citation type="submission" date="2019-02" db="EMBL/GenBank/DDBJ databases">
        <authorList>
            <consortium name="Pathogen Informatics"/>
        </authorList>
    </citation>
    <scope>NUCLEOTIDE SEQUENCE [LARGE SCALE GENOMIC DNA]</scope>
    <source>
        <strain evidence="3 4">3012STDY6756504</strain>
    </source>
</reference>
<gene>
    <name evidence="3" type="ORF">NCTC10797_03543</name>
</gene>
<dbReference type="InterPro" id="IPR001509">
    <property type="entry name" value="Epimerase_deHydtase"/>
</dbReference>
<evidence type="ECO:0000313" key="4">
    <source>
        <dbReference type="Proteomes" id="UP000290439"/>
    </source>
</evidence>
<dbReference type="InterPro" id="IPR023393">
    <property type="entry name" value="START-like_dom_sf"/>
</dbReference>
<dbReference type="PANTHER" id="PTHR11092:SF0">
    <property type="entry name" value="EPIMERASE FAMILY PROTEIN SDR39U1"/>
    <property type="match status" value="1"/>
</dbReference>
<dbReference type="Pfam" id="PF10604">
    <property type="entry name" value="Polyketide_cyc2"/>
    <property type="match status" value="1"/>
</dbReference>
<dbReference type="Gene3D" id="3.40.50.720">
    <property type="entry name" value="NAD(P)-binding Rossmann-like Domain"/>
    <property type="match status" value="1"/>
</dbReference>
<dbReference type="InterPro" id="IPR036291">
    <property type="entry name" value="NAD(P)-bd_dom_sf"/>
</dbReference>
<dbReference type="RefSeq" id="WP_130917847.1">
    <property type="nucleotide sequence ID" value="NZ_LR215973.1"/>
</dbReference>